<dbReference type="SUPFAM" id="SSF57959">
    <property type="entry name" value="Leucine zipper domain"/>
    <property type="match status" value="1"/>
</dbReference>
<accession>A0A8B8DXR5</accession>
<evidence type="ECO:0000259" key="5">
    <source>
        <dbReference type="PROSITE" id="PS50217"/>
    </source>
</evidence>
<dbReference type="PROSITE" id="PS50217">
    <property type="entry name" value="BZIP"/>
    <property type="match status" value="1"/>
</dbReference>
<sequence length="138" mass="16088">MADVPVSDIKDEVLRNASLEASKSNCILPLLKLEIRCKIEQKLLEKGEDVINVPISSPSKKRKAELTMEELERLEKRREQNKNAAKRFRQKEKTEKTKLDQNLKEQRERNEKLKADIQNLETEKDNIIRFICSLANEA</sequence>
<dbReference type="InterPro" id="IPR004827">
    <property type="entry name" value="bZIP"/>
</dbReference>
<feature type="domain" description="BZIP" evidence="5">
    <location>
        <begin position="71"/>
        <end position="127"/>
    </location>
</feature>
<dbReference type="RefSeq" id="XP_022332398.1">
    <property type="nucleotide sequence ID" value="XM_022476690.1"/>
</dbReference>
<keyword evidence="6" id="KW-1185">Reference proteome</keyword>
<keyword evidence="3" id="KW-0804">Transcription</keyword>
<proteinExistence type="predicted"/>
<evidence type="ECO:0000256" key="3">
    <source>
        <dbReference type="ARBA" id="ARBA00023163"/>
    </source>
</evidence>
<evidence type="ECO:0000256" key="1">
    <source>
        <dbReference type="ARBA" id="ARBA00023015"/>
    </source>
</evidence>
<dbReference type="Pfam" id="PF03131">
    <property type="entry name" value="bZIP_Maf"/>
    <property type="match status" value="1"/>
</dbReference>
<dbReference type="PROSITE" id="PS00036">
    <property type="entry name" value="BZIP_BASIC"/>
    <property type="match status" value="1"/>
</dbReference>
<gene>
    <name evidence="7" type="primary">LOC111130043</name>
</gene>
<evidence type="ECO:0000313" key="7">
    <source>
        <dbReference type="RefSeq" id="XP_022332398.1"/>
    </source>
</evidence>
<dbReference type="Proteomes" id="UP000694844">
    <property type="component" value="Chromosome 4"/>
</dbReference>
<dbReference type="AlphaFoldDB" id="A0A8B8DXR5"/>
<dbReference type="GeneID" id="111130043"/>
<evidence type="ECO:0000256" key="2">
    <source>
        <dbReference type="ARBA" id="ARBA00023125"/>
    </source>
</evidence>
<evidence type="ECO:0000313" key="6">
    <source>
        <dbReference type="Proteomes" id="UP000694844"/>
    </source>
</evidence>
<dbReference type="GO" id="GO:0003700">
    <property type="term" value="F:DNA-binding transcription factor activity"/>
    <property type="evidence" value="ECO:0007669"/>
    <property type="project" value="InterPro"/>
</dbReference>
<dbReference type="Gene3D" id="1.20.5.170">
    <property type="match status" value="1"/>
</dbReference>
<reference evidence="7" key="1">
    <citation type="submission" date="2025-08" db="UniProtKB">
        <authorList>
            <consortium name="RefSeq"/>
        </authorList>
    </citation>
    <scope>IDENTIFICATION</scope>
    <source>
        <tissue evidence="7">Whole sample</tissue>
    </source>
</reference>
<dbReference type="InterPro" id="IPR046347">
    <property type="entry name" value="bZIP_sf"/>
</dbReference>
<name>A0A8B8DXR5_CRAVI</name>
<dbReference type="InterPro" id="IPR004826">
    <property type="entry name" value="bZIP_Maf"/>
</dbReference>
<feature type="region of interest" description="Disordered" evidence="4">
    <location>
        <begin position="76"/>
        <end position="110"/>
    </location>
</feature>
<evidence type="ECO:0000256" key="4">
    <source>
        <dbReference type="SAM" id="MobiDB-lite"/>
    </source>
</evidence>
<organism evidence="6 7">
    <name type="scientific">Crassostrea virginica</name>
    <name type="common">Eastern oyster</name>
    <dbReference type="NCBI Taxonomy" id="6565"/>
    <lineage>
        <taxon>Eukaryota</taxon>
        <taxon>Metazoa</taxon>
        <taxon>Spiralia</taxon>
        <taxon>Lophotrochozoa</taxon>
        <taxon>Mollusca</taxon>
        <taxon>Bivalvia</taxon>
        <taxon>Autobranchia</taxon>
        <taxon>Pteriomorphia</taxon>
        <taxon>Ostreida</taxon>
        <taxon>Ostreoidea</taxon>
        <taxon>Ostreidae</taxon>
        <taxon>Crassostrea</taxon>
    </lineage>
</organism>
<keyword evidence="2" id="KW-0238">DNA-binding</keyword>
<dbReference type="GO" id="GO:0003677">
    <property type="term" value="F:DNA binding"/>
    <property type="evidence" value="ECO:0007669"/>
    <property type="project" value="UniProtKB-KW"/>
</dbReference>
<feature type="compositionally biased region" description="Basic and acidic residues" evidence="4">
    <location>
        <begin position="91"/>
        <end position="110"/>
    </location>
</feature>
<dbReference type="OrthoDB" id="6155979at2759"/>
<keyword evidence="1" id="KW-0805">Transcription regulation</keyword>
<dbReference type="KEGG" id="cvn:111130043"/>
<protein>
    <submittedName>
        <fullName evidence="7">Cyclic AMP-dependent transcription factor ATF-4-like</fullName>
    </submittedName>
</protein>